<dbReference type="EMBL" id="MCFL01000031">
    <property type="protein sequence ID" value="ORZ33999.1"/>
    <property type="molecule type" value="Genomic_DNA"/>
</dbReference>
<feature type="region of interest" description="Disordered" evidence="1">
    <location>
        <begin position="32"/>
        <end position="57"/>
    </location>
</feature>
<comment type="caution">
    <text evidence="2">The sequence shown here is derived from an EMBL/GenBank/DDBJ whole genome shotgun (WGS) entry which is preliminary data.</text>
</comment>
<dbReference type="AlphaFoldDB" id="A0A1Y2HHJ8"/>
<feature type="compositionally biased region" description="Polar residues" evidence="1">
    <location>
        <begin position="576"/>
        <end position="619"/>
    </location>
</feature>
<evidence type="ECO:0008006" key="4">
    <source>
        <dbReference type="Google" id="ProtNLM"/>
    </source>
</evidence>
<feature type="region of interest" description="Disordered" evidence="1">
    <location>
        <begin position="570"/>
        <end position="628"/>
    </location>
</feature>
<dbReference type="Proteomes" id="UP000193411">
    <property type="component" value="Unassembled WGS sequence"/>
</dbReference>
<dbReference type="InterPro" id="IPR036047">
    <property type="entry name" value="F-box-like_dom_sf"/>
</dbReference>
<dbReference type="OrthoDB" id="5568246at2759"/>
<proteinExistence type="predicted"/>
<keyword evidence="3" id="KW-1185">Reference proteome</keyword>
<sequence length="628" mass="66916">MPATPVHQASRPNSLLQQSGITTPLLKPSAAHAMDLPTSPGIPSPPPPLPLLSPRPTEFDPRLGNQLPYLTEELWAAIASLLDHADRTVFAATCHRFWNLIYATPTLWLSMWTTRQSPPPEFARLMSNAHAYAASGSGSASSFSPTLGLPPSRMWCLDLQWMDACPRHVPVLVSRLDARRVRPLVRAVWLPFLLAGTVDVVGTLSMFPNLATISGDASMLAECFSQAVMQLRASPHPPAMLIDDSAAPSILPHSPTVTGHHNAAASLSAATAKSTPNFPLPSLQRIYLNDEPAMHTYTLLSSVLPHMTPHPHPLSMTLCLQCHRAVHPFNTDHTEFGCPVTGCLACVPQSECMKCGNSFCAPHLVPIASLCPRALAQNVADNVCAWCAAGIARCDTCGALDCPHCETSGASTSPTLVAPTTAAAAENSGAGDGTPSKPVAKCSKCLRTQCGACCRTYFCGRCSLALCDACVTGCVCLLCDSDVATCLGCFLDVHLARDDMYVDLPRVCDACEFPFCASCRDSHECRAFQLFERMARGTGRVRAHLRRVREERRRGREGLAGVLGGCEHEDGHNHDQGGQANEPVSPTSLTVTSEGSSVNWGPPTVSTLSSIAATSSNPVTAPGSPTEF</sequence>
<protein>
    <recommendedName>
        <fullName evidence="4">F-box domain-containing protein</fullName>
    </recommendedName>
</protein>
<dbReference type="SUPFAM" id="SSF81383">
    <property type="entry name" value="F-box domain"/>
    <property type="match status" value="1"/>
</dbReference>
<evidence type="ECO:0000313" key="3">
    <source>
        <dbReference type="Proteomes" id="UP000193411"/>
    </source>
</evidence>
<organism evidence="2 3">
    <name type="scientific">Catenaria anguillulae PL171</name>
    <dbReference type="NCBI Taxonomy" id="765915"/>
    <lineage>
        <taxon>Eukaryota</taxon>
        <taxon>Fungi</taxon>
        <taxon>Fungi incertae sedis</taxon>
        <taxon>Blastocladiomycota</taxon>
        <taxon>Blastocladiomycetes</taxon>
        <taxon>Blastocladiales</taxon>
        <taxon>Catenariaceae</taxon>
        <taxon>Catenaria</taxon>
    </lineage>
</organism>
<evidence type="ECO:0000256" key="1">
    <source>
        <dbReference type="SAM" id="MobiDB-lite"/>
    </source>
</evidence>
<name>A0A1Y2HHJ8_9FUNG</name>
<evidence type="ECO:0000313" key="2">
    <source>
        <dbReference type="EMBL" id="ORZ33999.1"/>
    </source>
</evidence>
<accession>A0A1Y2HHJ8</accession>
<gene>
    <name evidence="2" type="ORF">BCR44DRAFT_1436924</name>
</gene>
<feature type="compositionally biased region" description="Pro residues" evidence="1">
    <location>
        <begin position="40"/>
        <end position="53"/>
    </location>
</feature>
<reference evidence="2 3" key="1">
    <citation type="submission" date="2016-07" db="EMBL/GenBank/DDBJ databases">
        <title>Pervasive Adenine N6-methylation of Active Genes in Fungi.</title>
        <authorList>
            <consortium name="DOE Joint Genome Institute"/>
            <person name="Mondo S.J."/>
            <person name="Dannebaum R.O."/>
            <person name="Kuo R.C."/>
            <person name="Labutti K."/>
            <person name="Haridas S."/>
            <person name="Kuo A."/>
            <person name="Salamov A."/>
            <person name="Ahrendt S.R."/>
            <person name="Lipzen A."/>
            <person name="Sullivan W."/>
            <person name="Andreopoulos W.B."/>
            <person name="Clum A."/>
            <person name="Lindquist E."/>
            <person name="Daum C."/>
            <person name="Ramamoorthy G.K."/>
            <person name="Gryganskyi A."/>
            <person name="Culley D."/>
            <person name="Magnuson J.K."/>
            <person name="James T.Y."/>
            <person name="O'Malley M.A."/>
            <person name="Stajich J.E."/>
            <person name="Spatafora J.W."/>
            <person name="Visel A."/>
            <person name="Grigoriev I.V."/>
        </authorList>
    </citation>
    <scope>NUCLEOTIDE SEQUENCE [LARGE SCALE GENOMIC DNA]</scope>
    <source>
        <strain evidence="2 3">PL171</strain>
    </source>
</reference>